<evidence type="ECO:0000256" key="1">
    <source>
        <dbReference type="SAM" id="Phobius"/>
    </source>
</evidence>
<dbReference type="EMBL" id="AP024702">
    <property type="protein sequence ID" value="BCX48641.1"/>
    <property type="molecule type" value="Genomic_DNA"/>
</dbReference>
<feature type="transmembrane region" description="Helical" evidence="1">
    <location>
        <begin position="74"/>
        <end position="101"/>
    </location>
</feature>
<feature type="transmembrane region" description="Helical" evidence="1">
    <location>
        <begin position="43"/>
        <end position="62"/>
    </location>
</feature>
<feature type="transmembrane region" description="Helical" evidence="1">
    <location>
        <begin position="20"/>
        <end position="37"/>
    </location>
</feature>
<evidence type="ECO:0000313" key="2">
    <source>
        <dbReference type="EMBL" id="BCX48641.1"/>
    </source>
</evidence>
<gene>
    <name evidence="2" type="ORF">HAHE_25490</name>
</gene>
<dbReference type="Proteomes" id="UP001374893">
    <property type="component" value="Chromosome"/>
</dbReference>
<keyword evidence="3" id="KW-1185">Reference proteome</keyword>
<protein>
    <submittedName>
        <fullName evidence="2">Uncharacterized protein</fullName>
    </submittedName>
</protein>
<keyword evidence="1" id="KW-0812">Transmembrane</keyword>
<sequence length="148" mass="16154">MFDDTRRMLRRIPTKLRVAWLLLVVGIILLAIGLIRHALAYDLAGAACVIMGMGISVIDMFVGRKTRGSGFHGGIFLSALISAIVVGWIVLPLAVIVWGIMSLIHGFEWGPTFGVIRFIGIIFLYLTVAGIPRMANNIVDPVLPQART</sequence>
<evidence type="ECO:0000313" key="3">
    <source>
        <dbReference type="Proteomes" id="UP001374893"/>
    </source>
</evidence>
<organism evidence="2 3">
    <name type="scientific">Haloferula helveola</name>
    <dbReference type="NCBI Taxonomy" id="490095"/>
    <lineage>
        <taxon>Bacteria</taxon>
        <taxon>Pseudomonadati</taxon>
        <taxon>Verrucomicrobiota</taxon>
        <taxon>Verrucomicrobiia</taxon>
        <taxon>Verrucomicrobiales</taxon>
        <taxon>Verrucomicrobiaceae</taxon>
        <taxon>Haloferula</taxon>
    </lineage>
</organism>
<proteinExistence type="predicted"/>
<keyword evidence="1" id="KW-0472">Membrane</keyword>
<reference evidence="2 3" key="1">
    <citation type="submission" date="2021-06" db="EMBL/GenBank/DDBJ databases">
        <title>Complete genome of Haloferula helveola possessing various polysaccharide degrading enzymes.</title>
        <authorList>
            <person name="Takami H."/>
            <person name="Huang C."/>
            <person name="Hamasaki K."/>
        </authorList>
    </citation>
    <scope>NUCLEOTIDE SEQUENCE [LARGE SCALE GENOMIC DNA]</scope>
    <source>
        <strain evidence="2 3">CN-1</strain>
    </source>
</reference>
<name>A0ABM7RAY9_9BACT</name>
<accession>A0ABM7RAY9</accession>
<keyword evidence="1" id="KW-1133">Transmembrane helix</keyword>
<dbReference type="RefSeq" id="WP_338684964.1">
    <property type="nucleotide sequence ID" value="NZ_AP024702.1"/>
</dbReference>
<feature type="transmembrane region" description="Helical" evidence="1">
    <location>
        <begin position="113"/>
        <end position="131"/>
    </location>
</feature>